<organism evidence="2 3">
    <name type="scientific">Pelobates cultripes</name>
    <name type="common">Western spadefoot toad</name>
    <dbReference type="NCBI Taxonomy" id="61616"/>
    <lineage>
        <taxon>Eukaryota</taxon>
        <taxon>Metazoa</taxon>
        <taxon>Chordata</taxon>
        <taxon>Craniata</taxon>
        <taxon>Vertebrata</taxon>
        <taxon>Euteleostomi</taxon>
        <taxon>Amphibia</taxon>
        <taxon>Batrachia</taxon>
        <taxon>Anura</taxon>
        <taxon>Pelobatoidea</taxon>
        <taxon>Pelobatidae</taxon>
        <taxon>Pelobates</taxon>
    </lineage>
</organism>
<name>A0AAD1R3R3_PELCU</name>
<evidence type="ECO:0000313" key="3">
    <source>
        <dbReference type="Proteomes" id="UP001295444"/>
    </source>
</evidence>
<accession>A0AAD1R3R3</accession>
<feature type="compositionally biased region" description="Basic and acidic residues" evidence="1">
    <location>
        <begin position="100"/>
        <end position="111"/>
    </location>
</feature>
<feature type="compositionally biased region" description="Basic and acidic residues" evidence="1">
    <location>
        <begin position="78"/>
        <end position="87"/>
    </location>
</feature>
<feature type="compositionally biased region" description="Basic residues" evidence="1">
    <location>
        <begin position="8"/>
        <end position="17"/>
    </location>
</feature>
<proteinExistence type="predicted"/>
<reference evidence="2" key="1">
    <citation type="submission" date="2022-03" db="EMBL/GenBank/DDBJ databases">
        <authorList>
            <person name="Alioto T."/>
            <person name="Alioto T."/>
            <person name="Gomez Garrido J."/>
        </authorList>
    </citation>
    <scope>NUCLEOTIDE SEQUENCE</scope>
</reference>
<dbReference type="Proteomes" id="UP001295444">
    <property type="component" value="Chromosome 01"/>
</dbReference>
<gene>
    <name evidence="2" type="ORF">PECUL_23A003970</name>
</gene>
<protein>
    <submittedName>
        <fullName evidence="2">Uncharacterized protein</fullName>
    </submittedName>
</protein>
<keyword evidence="3" id="KW-1185">Reference proteome</keyword>
<dbReference type="EMBL" id="OW240912">
    <property type="protein sequence ID" value="CAH2223331.1"/>
    <property type="molecule type" value="Genomic_DNA"/>
</dbReference>
<evidence type="ECO:0000313" key="2">
    <source>
        <dbReference type="EMBL" id="CAH2223331.1"/>
    </source>
</evidence>
<sequence>MGTINPPGRRHPVRHPQTRLSPTPLLDRDGKPGGTLPNRLDRRPQPPPAPQPQPETTSPKQAHHRSGDFCHLTLRPHPSWELEEHRLVRAPSSTTWGTKPKADGESVKPPDLDLASPNKNATH</sequence>
<dbReference type="AlphaFoldDB" id="A0AAD1R3R3"/>
<evidence type="ECO:0000256" key="1">
    <source>
        <dbReference type="SAM" id="MobiDB-lite"/>
    </source>
</evidence>
<feature type="region of interest" description="Disordered" evidence="1">
    <location>
        <begin position="1"/>
        <end position="123"/>
    </location>
</feature>